<evidence type="ECO:0000313" key="3">
    <source>
        <dbReference type="Proteomes" id="UP000275772"/>
    </source>
</evidence>
<dbReference type="VEuPathDB" id="FungiDB:BLGHR1_10980"/>
<organism evidence="2 3">
    <name type="scientific">Blumeria hordei</name>
    <name type="common">Barley powdery mildew</name>
    <name type="synonym">Blumeria graminis f. sp. hordei</name>
    <dbReference type="NCBI Taxonomy" id="2867405"/>
    <lineage>
        <taxon>Eukaryota</taxon>
        <taxon>Fungi</taxon>
        <taxon>Dikarya</taxon>
        <taxon>Ascomycota</taxon>
        <taxon>Pezizomycotina</taxon>
        <taxon>Leotiomycetes</taxon>
        <taxon>Erysiphales</taxon>
        <taxon>Erysiphaceae</taxon>
        <taxon>Blumeria</taxon>
    </lineage>
</organism>
<dbReference type="SUPFAM" id="SSF47576">
    <property type="entry name" value="Calponin-homology domain, CH-domain"/>
    <property type="match status" value="1"/>
</dbReference>
<dbReference type="AlphaFoldDB" id="A0A383UKI7"/>
<feature type="compositionally biased region" description="Polar residues" evidence="1">
    <location>
        <begin position="233"/>
        <end position="248"/>
    </location>
</feature>
<feature type="region of interest" description="Disordered" evidence="1">
    <location>
        <begin position="233"/>
        <end position="268"/>
    </location>
</feature>
<feature type="region of interest" description="Disordered" evidence="1">
    <location>
        <begin position="149"/>
        <end position="205"/>
    </location>
</feature>
<gene>
    <name evidence="2" type="ORF">BLGHR1_10980</name>
</gene>
<dbReference type="PANTHER" id="PTHR38702:SF1">
    <property type="entry name" value="CALPONIN-HOMOLOGY (CH) DOMAIN-CONTAINING PROTEIN"/>
    <property type="match status" value="1"/>
</dbReference>
<reference evidence="2 3" key="1">
    <citation type="submission" date="2017-11" db="EMBL/GenBank/DDBJ databases">
        <authorList>
            <person name="Kracher B."/>
        </authorList>
    </citation>
    <scope>NUCLEOTIDE SEQUENCE [LARGE SCALE GENOMIC DNA]</scope>
    <source>
        <strain evidence="2 3">RACE1</strain>
    </source>
</reference>
<dbReference type="Proteomes" id="UP000275772">
    <property type="component" value="Unassembled WGS sequence"/>
</dbReference>
<dbReference type="EMBL" id="UNSH01000008">
    <property type="protein sequence ID" value="SZF00248.1"/>
    <property type="molecule type" value="Genomic_DNA"/>
</dbReference>
<proteinExistence type="predicted"/>
<name>A0A383UKI7_BLUHO</name>
<evidence type="ECO:0000256" key="1">
    <source>
        <dbReference type="SAM" id="MobiDB-lite"/>
    </source>
</evidence>
<dbReference type="InterPro" id="IPR036872">
    <property type="entry name" value="CH_dom_sf"/>
</dbReference>
<feature type="compositionally biased region" description="Low complexity" evidence="1">
    <location>
        <begin position="149"/>
        <end position="160"/>
    </location>
</feature>
<dbReference type="PANTHER" id="PTHR38702">
    <property type="entry name" value="CALPONIN-HOMOLOGY (CH) DOMAIN-CONTAINING PROTEIN"/>
    <property type="match status" value="1"/>
</dbReference>
<protein>
    <recommendedName>
        <fullName evidence="4">Calponin-homology (CH) domain-containing protein</fullName>
    </recommendedName>
</protein>
<accession>A0A383UKI7</accession>
<evidence type="ECO:0000313" key="2">
    <source>
        <dbReference type="EMBL" id="SZF00248.1"/>
    </source>
</evidence>
<feature type="compositionally biased region" description="Acidic residues" evidence="1">
    <location>
        <begin position="174"/>
        <end position="189"/>
    </location>
</feature>
<sequence>MESIQEFREQVSSHHDSSAIELSRSVSTASSVSLFSMDSCSTGRNSFGSSTSFADTTASHSSLASGYSIRRSIGNSDRHIRRGYVRPQGTNFAASAKSRESVLSLGSIAHLQYYFARTGLLDGKGGRLARKKDIQAPEMADLDTSFISSSHSEYEASSPETPSGNNIDRYDIPREDEEEEEEDYTSEDEEHPHMLPPTVSTYNHREKYIPRPPSLEELRYDLETALSNSVEVLDNLNKNSPSATSSPSRRGKSSMETKKENNPSGGWHEVQGMHVLDIMTLALRAAKMYYTAHNQPTRLASITTERKIRSEMISVMEVLRKMATRNFTSGVRIDELETMKRWVESIYEILRQEAIMEESERAQCANWKWLDDSMACDPVERELAFIQSMDPDPHTLPKFKSVDDVLDEDLPTEFLRDFRTGLRLVNLHNAVVRKSKRSFGAIEKWHTDFQKPYRCSENLQYWIKAAELRFEVILQVDVMGVVHSTDRAALKEFEDAIWKWCSTVRQEISAEIKS</sequence>
<evidence type="ECO:0008006" key="4">
    <source>
        <dbReference type="Google" id="ProtNLM"/>
    </source>
</evidence>